<dbReference type="CDD" id="cd14686">
    <property type="entry name" value="bZIP"/>
    <property type="match status" value="1"/>
</dbReference>
<keyword evidence="5" id="KW-1185">Reference proteome</keyword>
<feature type="signal peptide" evidence="2">
    <location>
        <begin position="1"/>
        <end position="22"/>
    </location>
</feature>
<protein>
    <submittedName>
        <fullName evidence="4">NPCBM/NEW2 domain-containing protein</fullName>
    </submittedName>
</protein>
<evidence type="ECO:0000313" key="5">
    <source>
        <dbReference type="Proteomes" id="UP000779508"/>
    </source>
</evidence>
<dbReference type="InterPro" id="IPR013222">
    <property type="entry name" value="Glyco_hyd_98_carb-bd"/>
</dbReference>
<dbReference type="RefSeq" id="WP_216415476.1">
    <property type="nucleotide sequence ID" value="NZ_JAHLQK010000002.1"/>
</dbReference>
<reference evidence="4 5" key="1">
    <citation type="submission" date="2021-06" db="EMBL/GenBank/DDBJ databases">
        <authorList>
            <person name="Sun Q."/>
            <person name="Li D."/>
        </authorList>
    </citation>
    <scope>NUCLEOTIDE SEQUENCE [LARGE SCALE GENOMIC DNA]</scope>
    <source>
        <strain evidence="4 5">MSJ-5</strain>
    </source>
</reference>
<feature type="chain" id="PRO_5046544413" evidence="2">
    <location>
        <begin position="23"/>
        <end position="249"/>
    </location>
</feature>
<proteinExistence type="predicted"/>
<comment type="caution">
    <text evidence="4">The sequence shown here is derived from an EMBL/GenBank/DDBJ whole genome shotgun (WGS) entry which is preliminary data.</text>
</comment>
<gene>
    <name evidence="4" type="ORF">KQI88_06140</name>
</gene>
<accession>A0ABS6G3K1</accession>
<sequence length="249" mass="28942">MRKKVVLSLSLCSILIFTCVYSQDKADSKVSVQADKENVAYLQESSNDTNRLKDELITEIEKENTSLLKENKELREELSRLKKQFNYIKENNDAKFYGHTIYFTLNKRYHSMFRENSWKDGTKFTVSGKIYSQGIGFDRADNEDRSYYFAKLYNEDMAYSKLTGYIGIDDLAKDLSDSEVTFTVFNNDDVIKCNNEFYGDVLYKTKFKKSDGLQKIDINLKGANNIIVEFSVEQSSNLNYFVLLEPKLK</sequence>
<evidence type="ECO:0000256" key="2">
    <source>
        <dbReference type="SAM" id="SignalP"/>
    </source>
</evidence>
<dbReference type="Pfam" id="PF08305">
    <property type="entry name" value="NPCBM"/>
    <property type="match status" value="1"/>
</dbReference>
<evidence type="ECO:0000313" key="4">
    <source>
        <dbReference type="EMBL" id="MBU5675990.1"/>
    </source>
</evidence>
<feature type="coiled-coil region" evidence="1">
    <location>
        <begin position="57"/>
        <end position="91"/>
    </location>
</feature>
<dbReference type="EMBL" id="JAHLQK010000002">
    <property type="protein sequence ID" value="MBU5675990.1"/>
    <property type="molecule type" value="Genomic_DNA"/>
</dbReference>
<feature type="domain" description="Glycosyl hydrolase family 98 putative carbohydrate-binding module" evidence="3">
    <location>
        <begin position="115"/>
        <end position="227"/>
    </location>
</feature>
<evidence type="ECO:0000259" key="3">
    <source>
        <dbReference type="Pfam" id="PF08305"/>
    </source>
</evidence>
<name>A0ABS6G3K1_9FIRM</name>
<keyword evidence="2" id="KW-0732">Signal</keyword>
<evidence type="ECO:0000256" key="1">
    <source>
        <dbReference type="SAM" id="Coils"/>
    </source>
</evidence>
<dbReference type="Proteomes" id="UP000779508">
    <property type="component" value="Unassembled WGS sequence"/>
</dbReference>
<organism evidence="4 5">
    <name type="scientific">Alkaliphilus flagellatus</name>
    <dbReference type="NCBI Taxonomy" id="2841507"/>
    <lineage>
        <taxon>Bacteria</taxon>
        <taxon>Bacillati</taxon>
        <taxon>Bacillota</taxon>
        <taxon>Clostridia</taxon>
        <taxon>Peptostreptococcales</taxon>
        <taxon>Natronincolaceae</taxon>
        <taxon>Alkaliphilus</taxon>
    </lineage>
</organism>
<keyword evidence="1" id="KW-0175">Coiled coil</keyword>